<evidence type="ECO:0000313" key="3">
    <source>
        <dbReference type="Proteomes" id="UP001189429"/>
    </source>
</evidence>
<reference evidence="2" key="1">
    <citation type="submission" date="2023-10" db="EMBL/GenBank/DDBJ databases">
        <authorList>
            <person name="Chen Y."/>
            <person name="Shah S."/>
            <person name="Dougan E. K."/>
            <person name="Thang M."/>
            <person name="Chan C."/>
        </authorList>
    </citation>
    <scope>NUCLEOTIDE SEQUENCE [LARGE SCALE GENOMIC DNA]</scope>
</reference>
<feature type="compositionally biased region" description="Basic and acidic residues" evidence="1">
    <location>
        <begin position="1"/>
        <end position="12"/>
    </location>
</feature>
<dbReference type="Proteomes" id="UP001189429">
    <property type="component" value="Unassembled WGS sequence"/>
</dbReference>
<feature type="compositionally biased region" description="Gly residues" evidence="1">
    <location>
        <begin position="22"/>
        <end position="40"/>
    </location>
</feature>
<proteinExistence type="predicted"/>
<comment type="caution">
    <text evidence="2">The sequence shown here is derived from an EMBL/GenBank/DDBJ whole genome shotgun (WGS) entry which is preliminary data.</text>
</comment>
<sequence length="106" mass="11039">MRERAMPRRPRLEASPPRPAEAGGGAGGGGGIGGGGGGGPRSSKPALCCLSWPSSDDMATVRHGVLRYQQHAVPVPLAVPDCCRWHWYCPCSSGTLLDLLESVVAM</sequence>
<accession>A0ABN9Y6X8</accession>
<organism evidence="2 3">
    <name type="scientific">Prorocentrum cordatum</name>
    <dbReference type="NCBI Taxonomy" id="2364126"/>
    <lineage>
        <taxon>Eukaryota</taxon>
        <taxon>Sar</taxon>
        <taxon>Alveolata</taxon>
        <taxon>Dinophyceae</taxon>
        <taxon>Prorocentrales</taxon>
        <taxon>Prorocentraceae</taxon>
        <taxon>Prorocentrum</taxon>
    </lineage>
</organism>
<feature type="region of interest" description="Disordered" evidence="1">
    <location>
        <begin position="1"/>
        <end position="43"/>
    </location>
</feature>
<protein>
    <submittedName>
        <fullName evidence="2">Uncharacterized protein</fullName>
    </submittedName>
</protein>
<evidence type="ECO:0000256" key="1">
    <source>
        <dbReference type="SAM" id="MobiDB-lite"/>
    </source>
</evidence>
<keyword evidence="3" id="KW-1185">Reference proteome</keyword>
<evidence type="ECO:0000313" key="2">
    <source>
        <dbReference type="EMBL" id="CAK0907747.1"/>
    </source>
</evidence>
<name>A0ABN9Y6X8_9DINO</name>
<gene>
    <name evidence="2" type="ORF">PCOR1329_LOCUS82665</name>
</gene>
<dbReference type="EMBL" id="CAUYUJ010021914">
    <property type="protein sequence ID" value="CAK0907747.1"/>
    <property type="molecule type" value="Genomic_DNA"/>
</dbReference>